<dbReference type="EMBL" id="OX596104">
    <property type="protein sequence ID" value="CAN0029691.1"/>
    <property type="molecule type" value="Genomic_DNA"/>
</dbReference>
<protein>
    <submittedName>
        <fullName evidence="1">Uncharacterized protein</fullName>
    </submittedName>
</protein>
<accession>A0AC59YWJ1</accession>
<reference evidence="1" key="2">
    <citation type="submission" date="2025-03" db="EMBL/GenBank/DDBJ databases">
        <authorList>
            <consortium name="ELIXIR-Norway"/>
            <consortium name="Elixir Norway"/>
        </authorList>
    </citation>
    <scope>NUCLEOTIDE SEQUENCE</scope>
</reference>
<gene>
    <name evidence="1" type="ORF">MRATA1EN22A_LOCUS10991</name>
</gene>
<name>A0AC59YWJ1_RANTA</name>
<sequence>MHQQGCEVCLALCPRKAPRPHTPSIPAELRTVTKGSGLRATDEMPSWGTLHMLRTAQHAHTGRWWCQALQCKGHSDAHRVCADQLGGPEDTGHGCGQGDGWWVCTSGPEAAGAWELQLQ</sequence>
<evidence type="ECO:0000313" key="2">
    <source>
        <dbReference type="Proteomes" id="UP001162501"/>
    </source>
</evidence>
<dbReference type="Proteomes" id="UP001162501">
    <property type="component" value="Chromosome 20"/>
</dbReference>
<proteinExistence type="predicted"/>
<organism evidence="1 2">
    <name type="scientific">Rangifer tarandus platyrhynchus</name>
    <name type="common">Svalbard reindeer</name>
    <dbReference type="NCBI Taxonomy" id="3082113"/>
    <lineage>
        <taxon>Eukaryota</taxon>
        <taxon>Metazoa</taxon>
        <taxon>Chordata</taxon>
        <taxon>Craniata</taxon>
        <taxon>Vertebrata</taxon>
        <taxon>Euteleostomi</taxon>
        <taxon>Mammalia</taxon>
        <taxon>Eutheria</taxon>
        <taxon>Laurasiatheria</taxon>
        <taxon>Artiodactyla</taxon>
        <taxon>Ruminantia</taxon>
        <taxon>Pecora</taxon>
        <taxon>Cervidae</taxon>
        <taxon>Odocoileinae</taxon>
        <taxon>Rangifer</taxon>
    </lineage>
</organism>
<evidence type="ECO:0000313" key="1">
    <source>
        <dbReference type="EMBL" id="CAN0029691.1"/>
    </source>
</evidence>
<reference evidence="1" key="1">
    <citation type="submission" date="2023-05" db="EMBL/GenBank/DDBJ databases">
        <authorList>
            <consortium name="ELIXIR-Norway"/>
        </authorList>
    </citation>
    <scope>NUCLEOTIDE SEQUENCE</scope>
</reference>